<evidence type="ECO:0000256" key="3">
    <source>
        <dbReference type="ARBA" id="ARBA00022763"/>
    </source>
</evidence>
<feature type="domain" description="MutL C-terminal dimerisation" evidence="7">
    <location>
        <begin position="439"/>
        <end position="581"/>
    </location>
</feature>
<dbReference type="HAMAP" id="MF_00149">
    <property type="entry name" value="DNA_mis_repair"/>
    <property type="match status" value="1"/>
</dbReference>
<dbReference type="PANTHER" id="PTHR10073:SF12">
    <property type="entry name" value="DNA MISMATCH REPAIR PROTEIN MLH1"/>
    <property type="match status" value="1"/>
</dbReference>
<evidence type="ECO:0000256" key="5">
    <source>
        <dbReference type="HAMAP-Rule" id="MF_00149"/>
    </source>
</evidence>
<dbReference type="InterPro" id="IPR038973">
    <property type="entry name" value="MutL/Mlh/Pms-like"/>
</dbReference>
<dbReference type="InterPro" id="IPR013507">
    <property type="entry name" value="DNA_mismatch_S5_2-like"/>
</dbReference>
<evidence type="ECO:0000259" key="8">
    <source>
        <dbReference type="SMART" id="SM01340"/>
    </source>
</evidence>
<dbReference type="Pfam" id="PF08676">
    <property type="entry name" value="MutL_C"/>
    <property type="match status" value="1"/>
</dbReference>
<dbReference type="Proteomes" id="UP001374803">
    <property type="component" value="Chromosome"/>
</dbReference>
<sequence length="623" mass="66482">MSKIRQLSSDLANQIAAGEVVERPASVVKELVENALDAGATKVRVEIEQGGLQRIRVSDDGSGMDPEDASLCLLRHATSKIDRVEDLSSLRTFGFRGEALPSMASVSKLVLITRDRSQSEGTEVQIDGGGTPRVKPAGCAVGTSIDVRDLFFNVPARKKFLKSTATESAHVGDVVTTASLARPDVSFTLTRDGRVAREMLRVTTRAERVAQVMGFGDDRVAHGQGERGPLQIEAYLLAPEKARAGATGLHLFVNGRPVRDRMLSRAVAQSFGSVLEAGRFPVGVVYLELPPEMVDVNVHPQKAEVRFTDARALCDALTRELYGVTSQAFAIPALGPPTRPWLPPPAASRAAAYPIREFTPREHGYAGAPERLPHPNPPPEGEGAETSISELTPAVSAPGVGGSEAPGGLGWGGAAGNAAWTATPVEADSLFANRPPLRFLAQVRKTFLLCEGVDGLYIVDQHAAAERVTFDRLRKAFAARDVAMQRLLVPEVVELSPVEVAALEERPEDVAAVGLEVRAVGTNAVAVHAVPKLLVRANPERLVRDLVAELTRQANRPFGGAADLVLATMACHASVRAGDTLSPEEATALLASLEGIDFSGHCPHGRPIVMHLTFAELERRVGR</sequence>
<dbReference type="SMART" id="SM01340">
    <property type="entry name" value="DNA_mis_repair"/>
    <property type="match status" value="1"/>
</dbReference>
<dbReference type="Gene3D" id="3.30.230.10">
    <property type="match status" value="1"/>
</dbReference>
<gene>
    <name evidence="5 9" type="primary">mutL</name>
    <name evidence="9" type="ORF">LVJ94_42655</name>
</gene>
<dbReference type="InterPro" id="IPR042121">
    <property type="entry name" value="MutL_C_regsub"/>
</dbReference>
<evidence type="ECO:0000256" key="6">
    <source>
        <dbReference type="SAM" id="MobiDB-lite"/>
    </source>
</evidence>
<dbReference type="InterPro" id="IPR020667">
    <property type="entry name" value="DNA_mismatch_repair_MutL"/>
</dbReference>
<keyword evidence="9" id="KW-0540">Nuclease</keyword>
<keyword evidence="9" id="KW-0255">Endonuclease</keyword>
<dbReference type="InterPro" id="IPR014721">
    <property type="entry name" value="Ribsml_uS5_D2-typ_fold_subgr"/>
</dbReference>
<dbReference type="SUPFAM" id="SSF54211">
    <property type="entry name" value="Ribosomal protein S5 domain 2-like"/>
    <property type="match status" value="1"/>
</dbReference>
<dbReference type="InterPro" id="IPR036890">
    <property type="entry name" value="HATPase_C_sf"/>
</dbReference>
<dbReference type="PROSITE" id="PS00058">
    <property type="entry name" value="DNA_MISMATCH_REPAIR_1"/>
    <property type="match status" value="1"/>
</dbReference>
<dbReference type="EMBL" id="CP089983">
    <property type="protein sequence ID" value="WXB03592.1"/>
    <property type="molecule type" value="Genomic_DNA"/>
</dbReference>
<evidence type="ECO:0000313" key="9">
    <source>
        <dbReference type="EMBL" id="WXB03592.1"/>
    </source>
</evidence>
<reference evidence="9" key="1">
    <citation type="submission" date="2021-12" db="EMBL/GenBank/DDBJ databases">
        <title>Discovery of the Pendulisporaceae a myxobacterial family with distinct sporulation behavior and unique specialized metabolism.</title>
        <authorList>
            <person name="Garcia R."/>
            <person name="Popoff A."/>
            <person name="Bader C.D."/>
            <person name="Loehr J."/>
            <person name="Walesch S."/>
            <person name="Walt C."/>
            <person name="Boldt J."/>
            <person name="Bunk B."/>
            <person name="Haeckl F.J.F.P.J."/>
            <person name="Gunesch A.P."/>
            <person name="Birkelbach J."/>
            <person name="Nuebel U."/>
            <person name="Pietschmann T."/>
            <person name="Bach T."/>
            <person name="Mueller R."/>
        </authorList>
    </citation>
    <scope>NUCLEOTIDE SEQUENCE</scope>
    <source>
        <strain evidence="9">MSr11367</strain>
    </source>
</reference>
<accession>A0ABZ2KY39</accession>
<evidence type="ECO:0000313" key="10">
    <source>
        <dbReference type="Proteomes" id="UP001374803"/>
    </source>
</evidence>
<dbReference type="NCBIfam" id="TIGR00585">
    <property type="entry name" value="mutl"/>
    <property type="match status" value="1"/>
</dbReference>
<dbReference type="CDD" id="cd16926">
    <property type="entry name" value="HATPase_MutL-MLH-PMS-like"/>
    <property type="match status" value="1"/>
</dbReference>
<dbReference type="CDD" id="cd00782">
    <property type="entry name" value="MutL_Trans"/>
    <property type="match status" value="1"/>
</dbReference>
<dbReference type="SUPFAM" id="SSF118116">
    <property type="entry name" value="DNA mismatch repair protein MutL"/>
    <property type="match status" value="1"/>
</dbReference>
<dbReference type="Gene3D" id="3.30.1370.100">
    <property type="entry name" value="MutL, C-terminal domain, regulatory subdomain"/>
    <property type="match status" value="1"/>
</dbReference>
<dbReference type="InterPro" id="IPR042120">
    <property type="entry name" value="MutL_C_dimsub"/>
</dbReference>
<dbReference type="InterPro" id="IPR037198">
    <property type="entry name" value="MutL_C_sf"/>
</dbReference>
<keyword evidence="9" id="KW-0378">Hydrolase</keyword>
<evidence type="ECO:0000256" key="1">
    <source>
        <dbReference type="ARBA" id="ARBA00006082"/>
    </source>
</evidence>
<dbReference type="Gene3D" id="3.30.565.10">
    <property type="entry name" value="Histidine kinase-like ATPase, C-terminal domain"/>
    <property type="match status" value="1"/>
</dbReference>
<protein>
    <recommendedName>
        <fullName evidence="2 5">DNA mismatch repair protein MutL</fullName>
    </recommendedName>
</protein>
<dbReference type="Pfam" id="PF13589">
    <property type="entry name" value="HATPase_c_3"/>
    <property type="match status" value="1"/>
</dbReference>
<evidence type="ECO:0000259" key="7">
    <source>
        <dbReference type="SMART" id="SM00853"/>
    </source>
</evidence>
<organism evidence="9 10">
    <name type="scientific">Pendulispora rubella</name>
    <dbReference type="NCBI Taxonomy" id="2741070"/>
    <lineage>
        <taxon>Bacteria</taxon>
        <taxon>Pseudomonadati</taxon>
        <taxon>Myxococcota</taxon>
        <taxon>Myxococcia</taxon>
        <taxon>Myxococcales</taxon>
        <taxon>Sorangiineae</taxon>
        <taxon>Pendulisporaceae</taxon>
        <taxon>Pendulispora</taxon>
    </lineage>
</organism>
<dbReference type="PANTHER" id="PTHR10073">
    <property type="entry name" value="DNA MISMATCH REPAIR PROTEIN MLH, PMS, MUTL"/>
    <property type="match status" value="1"/>
</dbReference>
<dbReference type="InterPro" id="IPR002099">
    <property type="entry name" value="MutL/Mlh/PMS"/>
</dbReference>
<feature type="domain" description="DNA mismatch repair protein S5" evidence="8">
    <location>
        <begin position="209"/>
        <end position="322"/>
    </location>
</feature>
<dbReference type="InterPro" id="IPR014762">
    <property type="entry name" value="DNA_mismatch_repair_CS"/>
</dbReference>
<evidence type="ECO:0000256" key="2">
    <source>
        <dbReference type="ARBA" id="ARBA00021975"/>
    </source>
</evidence>
<dbReference type="Gene3D" id="3.30.1540.20">
    <property type="entry name" value="MutL, C-terminal domain, dimerisation subdomain"/>
    <property type="match status" value="1"/>
</dbReference>
<comment type="function">
    <text evidence="5">This protein is involved in the repair of mismatches in DNA. It is required for dam-dependent methyl-directed DNA mismatch repair. May act as a 'molecular matchmaker', a protein that promotes the formation of a stable complex between two or more DNA-binding proteins in an ATP-dependent manner without itself being part of a final effector complex.</text>
</comment>
<keyword evidence="10" id="KW-1185">Reference proteome</keyword>
<dbReference type="InterPro" id="IPR020568">
    <property type="entry name" value="Ribosomal_Su5_D2-typ_SF"/>
</dbReference>
<comment type="similarity">
    <text evidence="1 5">Belongs to the DNA mismatch repair MutL/HexB family.</text>
</comment>
<keyword evidence="3 5" id="KW-0227">DNA damage</keyword>
<name>A0ABZ2KY39_9BACT</name>
<dbReference type="GO" id="GO:0004519">
    <property type="term" value="F:endonuclease activity"/>
    <property type="evidence" value="ECO:0007669"/>
    <property type="project" value="UniProtKB-KW"/>
</dbReference>
<dbReference type="InterPro" id="IPR014790">
    <property type="entry name" value="MutL_C"/>
</dbReference>
<dbReference type="Pfam" id="PF01119">
    <property type="entry name" value="DNA_mis_repair"/>
    <property type="match status" value="1"/>
</dbReference>
<dbReference type="RefSeq" id="WP_394833225.1">
    <property type="nucleotide sequence ID" value="NZ_CP089929.1"/>
</dbReference>
<evidence type="ECO:0000256" key="4">
    <source>
        <dbReference type="ARBA" id="ARBA00023204"/>
    </source>
</evidence>
<dbReference type="SMART" id="SM00853">
    <property type="entry name" value="MutL_C"/>
    <property type="match status" value="1"/>
</dbReference>
<feature type="region of interest" description="Disordered" evidence="6">
    <location>
        <begin position="363"/>
        <end position="386"/>
    </location>
</feature>
<proteinExistence type="inferred from homology"/>
<keyword evidence="4 5" id="KW-0234">DNA repair</keyword>
<dbReference type="SUPFAM" id="SSF55874">
    <property type="entry name" value="ATPase domain of HSP90 chaperone/DNA topoisomerase II/histidine kinase"/>
    <property type="match status" value="1"/>
</dbReference>